<dbReference type="CDD" id="cd01948">
    <property type="entry name" value="EAL"/>
    <property type="match status" value="1"/>
</dbReference>
<reference evidence="4" key="1">
    <citation type="submission" date="2020-05" db="EMBL/GenBank/DDBJ databases">
        <authorList>
            <person name="Chiriac C."/>
            <person name="Salcher M."/>
            <person name="Ghai R."/>
            <person name="Kavagutti S V."/>
        </authorList>
    </citation>
    <scope>NUCLEOTIDE SEQUENCE</scope>
</reference>
<dbReference type="InterPro" id="IPR043128">
    <property type="entry name" value="Rev_trsase/Diguanyl_cyclase"/>
</dbReference>
<dbReference type="SMART" id="SM00052">
    <property type="entry name" value="EAL"/>
    <property type="match status" value="1"/>
</dbReference>
<feature type="transmembrane region" description="Helical" evidence="1">
    <location>
        <begin position="122"/>
        <end position="142"/>
    </location>
</feature>
<proteinExistence type="predicted"/>
<dbReference type="Pfam" id="PF00563">
    <property type="entry name" value="EAL"/>
    <property type="match status" value="1"/>
</dbReference>
<feature type="transmembrane region" description="Helical" evidence="1">
    <location>
        <begin position="154"/>
        <end position="178"/>
    </location>
</feature>
<feature type="transmembrane region" description="Helical" evidence="1">
    <location>
        <begin position="185"/>
        <end position="206"/>
    </location>
</feature>
<accession>A0A6J6WUT5</accession>
<dbReference type="InterPro" id="IPR001633">
    <property type="entry name" value="EAL_dom"/>
</dbReference>
<feature type="transmembrane region" description="Helical" evidence="1">
    <location>
        <begin position="35"/>
        <end position="53"/>
    </location>
</feature>
<dbReference type="InterPro" id="IPR035919">
    <property type="entry name" value="EAL_sf"/>
</dbReference>
<dbReference type="SUPFAM" id="SSF55073">
    <property type="entry name" value="Nucleotide cyclase"/>
    <property type="match status" value="1"/>
</dbReference>
<name>A0A6J6WUT5_9ZZZZ</name>
<dbReference type="CDD" id="cd01949">
    <property type="entry name" value="GGDEF"/>
    <property type="match status" value="1"/>
</dbReference>
<dbReference type="InterPro" id="IPR000160">
    <property type="entry name" value="GGDEF_dom"/>
</dbReference>
<dbReference type="InterPro" id="IPR029787">
    <property type="entry name" value="Nucleotide_cyclase"/>
</dbReference>
<feature type="transmembrane region" description="Helical" evidence="1">
    <location>
        <begin position="60"/>
        <end position="78"/>
    </location>
</feature>
<evidence type="ECO:0000313" key="4">
    <source>
        <dbReference type="EMBL" id="CAB4788552.1"/>
    </source>
</evidence>
<protein>
    <submittedName>
        <fullName evidence="4">Unannotated protein</fullName>
    </submittedName>
</protein>
<feature type="transmembrane region" description="Helical" evidence="1">
    <location>
        <begin position="254"/>
        <end position="274"/>
    </location>
</feature>
<organism evidence="4">
    <name type="scientific">freshwater metagenome</name>
    <dbReference type="NCBI Taxonomy" id="449393"/>
    <lineage>
        <taxon>unclassified sequences</taxon>
        <taxon>metagenomes</taxon>
        <taxon>ecological metagenomes</taxon>
    </lineage>
</organism>
<dbReference type="Pfam" id="PF00990">
    <property type="entry name" value="GGDEF"/>
    <property type="match status" value="1"/>
</dbReference>
<dbReference type="AlphaFoldDB" id="A0A6J6WUT5"/>
<dbReference type="Gene3D" id="3.20.20.450">
    <property type="entry name" value="EAL domain"/>
    <property type="match status" value="1"/>
</dbReference>
<feature type="domain" description="GGDEF" evidence="3">
    <location>
        <begin position="349"/>
        <end position="483"/>
    </location>
</feature>
<evidence type="ECO:0000259" key="3">
    <source>
        <dbReference type="PROSITE" id="PS50887"/>
    </source>
</evidence>
<keyword evidence="1" id="KW-0472">Membrane</keyword>
<dbReference type="PANTHER" id="PTHR44757">
    <property type="entry name" value="DIGUANYLATE CYCLASE DGCP"/>
    <property type="match status" value="1"/>
</dbReference>
<keyword evidence="1" id="KW-1133">Transmembrane helix</keyword>
<evidence type="ECO:0000256" key="1">
    <source>
        <dbReference type="SAM" id="Phobius"/>
    </source>
</evidence>
<dbReference type="PANTHER" id="PTHR44757:SF2">
    <property type="entry name" value="BIOFILM ARCHITECTURE MAINTENANCE PROTEIN MBAA"/>
    <property type="match status" value="1"/>
</dbReference>
<dbReference type="Gene3D" id="3.30.70.270">
    <property type="match status" value="1"/>
</dbReference>
<keyword evidence="1" id="KW-0812">Transmembrane</keyword>
<gene>
    <name evidence="4" type="ORF">UFOPK2975_00386</name>
</gene>
<dbReference type="NCBIfam" id="TIGR00254">
    <property type="entry name" value="GGDEF"/>
    <property type="match status" value="1"/>
</dbReference>
<dbReference type="EMBL" id="CAFAAG010000017">
    <property type="protein sequence ID" value="CAB4788552.1"/>
    <property type="molecule type" value="Genomic_DNA"/>
</dbReference>
<dbReference type="SUPFAM" id="SSF141868">
    <property type="entry name" value="EAL domain-like"/>
    <property type="match status" value="1"/>
</dbReference>
<evidence type="ECO:0000259" key="2">
    <source>
        <dbReference type="PROSITE" id="PS50883"/>
    </source>
</evidence>
<dbReference type="SMART" id="SM00267">
    <property type="entry name" value="GGDEF"/>
    <property type="match status" value="1"/>
</dbReference>
<dbReference type="InterPro" id="IPR052155">
    <property type="entry name" value="Biofilm_reg_signaling"/>
</dbReference>
<feature type="transmembrane region" description="Helical" evidence="1">
    <location>
        <begin position="90"/>
        <end position="110"/>
    </location>
</feature>
<dbReference type="FunFam" id="3.30.70.270:FF:000001">
    <property type="entry name" value="Diguanylate cyclase domain protein"/>
    <property type="match status" value="1"/>
</dbReference>
<sequence length="761" mass="81895">MKAAPIARISLGLIGVGIVLAITNSLVNSVDLSNNLYLVATVQLAVALVFAVRVNKPNRAIWPVLLLIVLCSSVAQIFDGTFTAQPSLQAIPESLFLAVQLLLAGGLLFIVSSRLGSDPLSVLADGLIVALGAWFFIWTVLLQPTIGMQSITTLISVIQGSTLGMSAIVLFTLATLLFGDTTRSASVWLVAGAITCTLLGDFLYAANDAGRIDITSTQSSTAYILGLFLASAAFIHPSISSLTERGPILTQRPLMGRLIVTTAALILPVVVLALTNPVDSTDRIVQTISIFVLTAAVTSRVIHSVRANAATQHQLIDSAQTDALTGLPNRSLMLTFVNNSLLTAWTEGRKPTVLFIDVDRFKNINDSLGHQAGDAVLIAVAQRLRNALPHRCVVGRISGDEFVVLDPDTQDSSDAMQLADKVLESFHEPLSLRQGDVFVSASIGVSSYHPSITSTADDLLRHADTAMYRAKDAGRNCVAVFDESMLERVTQRLAIETALYRALERRELRLVHQPIVDIDMGDVVGFEALMRWQRDDGTMISPAEFIPIAEETGTIVPLGAWALLEALTHLRGWITQGICRSDATMSVNVSPRQLHDPNFVAVVNEALLRAHVPPEQLWLEVTESVMISQPEQALDALNALCGLGVRIAIDDFGTGYSSLSLLQKFPIQRLKIDKSFVSGVAQDESARSLVRTIIAMGDSLGLDMVAEGIESVQQLQILAEMKCSKAQGFLISHPVPPESMGSTIASLDSFGAWNKLRGKNS</sequence>
<dbReference type="PROSITE" id="PS50883">
    <property type="entry name" value="EAL"/>
    <property type="match status" value="1"/>
</dbReference>
<feature type="domain" description="EAL" evidence="2">
    <location>
        <begin position="492"/>
        <end position="748"/>
    </location>
</feature>
<dbReference type="PROSITE" id="PS50887">
    <property type="entry name" value="GGDEF"/>
    <property type="match status" value="1"/>
</dbReference>
<feature type="transmembrane region" description="Helical" evidence="1">
    <location>
        <begin position="221"/>
        <end position="242"/>
    </location>
</feature>